<feature type="repeat" description="ANK" evidence="3">
    <location>
        <begin position="1323"/>
        <end position="1355"/>
    </location>
</feature>
<dbReference type="PANTHER" id="PTHR24123">
    <property type="entry name" value="ANKYRIN REPEAT-CONTAINING"/>
    <property type="match status" value="1"/>
</dbReference>
<accession>A0ABN8QVB7</accession>
<feature type="repeat" description="ANK" evidence="3">
    <location>
        <begin position="667"/>
        <end position="699"/>
    </location>
</feature>
<feature type="repeat" description="ANK" evidence="3">
    <location>
        <begin position="1257"/>
        <end position="1289"/>
    </location>
</feature>
<protein>
    <submittedName>
        <fullName evidence="5">Uncharacterized protein</fullName>
    </submittedName>
</protein>
<dbReference type="SUPFAM" id="SSF53756">
    <property type="entry name" value="UDP-Glycosyltransferase/glycogen phosphorylase"/>
    <property type="match status" value="1"/>
</dbReference>
<evidence type="ECO:0000256" key="2">
    <source>
        <dbReference type="ARBA" id="ARBA00023043"/>
    </source>
</evidence>
<feature type="repeat" description="ANK" evidence="3">
    <location>
        <begin position="1026"/>
        <end position="1058"/>
    </location>
</feature>
<dbReference type="PROSITE" id="PS50088">
    <property type="entry name" value="ANK_REPEAT"/>
    <property type="match status" value="19"/>
</dbReference>
<dbReference type="CDD" id="cd03801">
    <property type="entry name" value="GT4_PimA-like"/>
    <property type="match status" value="1"/>
</dbReference>
<dbReference type="SMART" id="SM00248">
    <property type="entry name" value="ANK"/>
    <property type="match status" value="21"/>
</dbReference>
<dbReference type="InterPro" id="IPR051165">
    <property type="entry name" value="Multifunctional_ANK_Repeat"/>
</dbReference>
<feature type="repeat" description="ANK" evidence="3">
    <location>
        <begin position="1224"/>
        <end position="1256"/>
    </location>
</feature>
<feature type="repeat" description="ANK" evidence="3">
    <location>
        <begin position="1092"/>
        <end position="1124"/>
    </location>
</feature>
<dbReference type="Proteomes" id="UP001159427">
    <property type="component" value="Unassembled WGS sequence"/>
</dbReference>
<keyword evidence="2 3" id="KW-0040">ANK repeat</keyword>
<evidence type="ECO:0000313" key="6">
    <source>
        <dbReference type="Proteomes" id="UP001159427"/>
    </source>
</evidence>
<evidence type="ECO:0000256" key="4">
    <source>
        <dbReference type="SAM" id="MobiDB-lite"/>
    </source>
</evidence>
<feature type="repeat" description="ANK" evidence="3">
    <location>
        <begin position="993"/>
        <end position="1025"/>
    </location>
</feature>
<dbReference type="Pfam" id="PF20706">
    <property type="entry name" value="GT4-conflict"/>
    <property type="match status" value="1"/>
</dbReference>
<feature type="repeat" description="ANK" evidence="3">
    <location>
        <begin position="1158"/>
        <end position="1190"/>
    </location>
</feature>
<feature type="repeat" description="ANK" evidence="3">
    <location>
        <begin position="700"/>
        <end position="732"/>
    </location>
</feature>
<evidence type="ECO:0000256" key="1">
    <source>
        <dbReference type="ARBA" id="ARBA00022737"/>
    </source>
</evidence>
<feature type="repeat" description="ANK" evidence="3">
    <location>
        <begin position="960"/>
        <end position="992"/>
    </location>
</feature>
<feature type="repeat" description="ANK" evidence="3">
    <location>
        <begin position="1422"/>
        <end position="1451"/>
    </location>
</feature>
<feature type="region of interest" description="Disordered" evidence="4">
    <location>
        <begin position="624"/>
        <end position="651"/>
    </location>
</feature>
<dbReference type="InterPro" id="IPR036770">
    <property type="entry name" value="Ankyrin_rpt-contain_sf"/>
</dbReference>
<gene>
    <name evidence="5" type="ORF">PEVE_00006912</name>
</gene>
<keyword evidence="6" id="KW-1185">Reference proteome</keyword>
<dbReference type="Gene3D" id="3.40.50.2000">
    <property type="entry name" value="Glycogen Phosphorylase B"/>
    <property type="match status" value="1"/>
</dbReference>
<dbReference type="PROSITE" id="PS50297">
    <property type="entry name" value="ANK_REP_REGION"/>
    <property type="match status" value="17"/>
</dbReference>
<dbReference type="PRINTS" id="PR01415">
    <property type="entry name" value="ANKYRIN"/>
</dbReference>
<organism evidence="5 6">
    <name type="scientific">Porites evermanni</name>
    <dbReference type="NCBI Taxonomy" id="104178"/>
    <lineage>
        <taxon>Eukaryota</taxon>
        <taxon>Metazoa</taxon>
        <taxon>Cnidaria</taxon>
        <taxon>Anthozoa</taxon>
        <taxon>Hexacorallia</taxon>
        <taxon>Scleractinia</taxon>
        <taxon>Fungiina</taxon>
        <taxon>Poritidae</taxon>
        <taxon>Porites</taxon>
    </lineage>
</organism>
<evidence type="ECO:0000313" key="5">
    <source>
        <dbReference type="EMBL" id="CAH3169546.1"/>
    </source>
</evidence>
<dbReference type="SUPFAM" id="SSF48403">
    <property type="entry name" value="Ankyrin repeat"/>
    <property type="match status" value="3"/>
</dbReference>
<dbReference type="PANTHER" id="PTHR24123:SF33">
    <property type="entry name" value="PROTEIN HOS4"/>
    <property type="match status" value="1"/>
</dbReference>
<comment type="caution">
    <text evidence="5">The sequence shown here is derived from an EMBL/GenBank/DDBJ whole genome shotgun (WGS) entry which is preliminary data.</text>
</comment>
<reference evidence="5 6" key="1">
    <citation type="submission" date="2022-05" db="EMBL/GenBank/DDBJ databases">
        <authorList>
            <consortium name="Genoscope - CEA"/>
            <person name="William W."/>
        </authorList>
    </citation>
    <scope>NUCLEOTIDE SEQUENCE [LARGE SCALE GENOMIC DNA]</scope>
</reference>
<keyword evidence="1" id="KW-0677">Repeat</keyword>
<feature type="repeat" description="ANK" evidence="3">
    <location>
        <begin position="1059"/>
        <end position="1091"/>
    </location>
</feature>
<feature type="repeat" description="ANK" evidence="3">
    <location>
        <begin position="1191"/>
        <end position="1223"/>
    </location>
</feature>
<feature type="repeat" description="ANK" evidence="3">
    <location>
        <begin position="893"/>
        <end position="925"/>
    </location>
</feature>
<dbReference type="EMBL" id="CALNXI010001456">
    <property type="protein sequence ID" value="CAH3169546.1"/>
    <property type="molecule type" value="Genomic_DNA"/>
</dbReference>
<feature type="repeat" description="ANK" evidence="3">
    <location>
        <begin position="1356"/>
        <end position="1388"/>
    </location>
</feature>
<feature type="repeat" description="ANK" evidence="3">
    <location>
        <begin position="1389"/>
        <end position="1421"/>
    </location>
</feature>
<dbReference type="Pfam" id="PF12796">
    <property type="entry name" value="Ank_2"/>
    <property type="match status" value="5"/>
</dbReference>
<feature type="region of interest" description="Disordered" evidence="4">
    <location>
        <begin position="433"/>
        <end position="456"/>
    </location>
</feature>
<feature type="repeat" description="ANK" evidence="3">
    <location>
        <begin position="1125"/>
        <end position="1157"/>
    </location>
</feature>
<dbReference type="Gene3D" id="1.25.40.20">
    <property type="entry name" value="Ankyrin repeat-containing domain"/>
    <property type="match status" value="8"/>
</dbReference>
<feature type="repeat" description="ANK" evidence="3">
    <location>
        <begin position="1290"/>
        <end position="1322"/>
    </location>
</feature>
<feature type="repeat" description="ANK" evidence="3">
    <location>
        <begin position="927"/>
        <end position="959"/>
    </location>
</feature>
<sequence>MKATRSLDNSEACYGDSSVPVLHVTLLGGEWGSSAGGLSTINRELAIHLSNHLAVKISLLVPEGACNTEEIREADGYGITIVEAKKRAAYDRLDWLSIPPQDHVMDIVVGHGVKLGRQVQFIRDSAQFPNCKWVQVVHTAPEDLSSFKSYSNPISKGETKHKSEVELCKLADLIVPVGPRLKEAYSSYLQRSKTGQDVLSITPGLFEREFGDLVAKHYPNEDGEFKVLLFGRGDDEDFELKGYNIAAQAFSDQRLKNKPYRLIFVGAPEGKQEEVREKLLQSGIVVAQLTVRKFIQSRETLKDLLCEADLAIMPSKSEGFGLVALEALSAGLPILVGSRSGFAKALENVPHGHTCIMNSDDPAEWAKAIEAIRIRHGMRLQEIKLLRVSYGEKYSWKEQCDALVNRMQRMGYGKNASDIPKDVSVNEKQPIAKAHASASGFPGEQCPVDEQPKTEDDAARLSEESPLICHTPSISGHTSDQEAANTIKMSITPRDLSSELEDVVDRMLRQQLEVYLKYNKRNKLSTASGLSDFIKHVEDTYNFTLTSVGMGSLVIKGQCPDLQSLESLWNDYCSGVLNEAAERFLVTDDMKKEINLVTLRLKTIIEEENYFTCKKSLMEKSAISRSVSPSTESDKEAASLLTDTSPDDSEDKTQVLTHMERAGKAKVSRGPLHKAAARGQYEMVKMLLESGEDVDQRDQFSLTPLHLASWYGHQSAVKLFLKYGANVNNKDRFQRTPLQKAERQNHHSIAQLLLKNGARPSLHQPVCLKKLSRKAFLQVDEQYGFNLLQAAVFEGKYNIVLQASGLFDNFVEEMELTKTGKNAKEFIGKSAVDFLSLRKRKNPFHVDIKRIFEKLAEDKSRLTELQWGDDDVEQAVELVLNDGVDISAPGSDDDCTALLQASRSSSSQFIETLIDLGADVNAQRREGKETPLMLAADWNNYMAASLIVRHGADVNVHISTGCTPLHVSVNNGHENLVRLLLKHNAKVNIQNTYGKTPLHQSFLKGDETLCRLLLEHEADVNIQDNHGYTPLHWCTDCGNENLCRLILEHNADVNTQDEGGYTPLHWCAREGNENFCRLLLEHKANANIQDKDGYTPLHWCAIEGNENLYRLLLEYKADVNIQDNQGYTALHWSTRKGNENLCRLILEHNADVNIQDEDGYTPLHLCALKGNEDLGRLLLEHNADVNTQDEDGYTPLHLCALKGNENLCRLLLEHQADVNIQDKDGYTPLHWSTRRDNENLCRLLLKHNADVNTQDEAGCTPLNWCALTKNGNLCRLLLEHDADVNIQDIHGYTPLHWSTRKGNENLCRLLLEHKADVNTQDEDGCTALHWCAREGNENLYGLLLEHKANVNTQDEDGYTPLHWCALTENETLCRLLLEYKADVNTQDEDGYTPLHWSTRNGSENLCRLLLEHHSDLNIHDYDGYTPLDLCASMGNENLYRLLLKHNADVNI</sequence>
<proteinExistence type="predicted"/>
<dbReference type="Pfam" id="PF13637">
    <property type="entry name" value="Ank_4"/>
    <property type="match status" value="3"/>
</dbReference>
<name>A0ABN8QVB7_9CNID</name>
<dbReference type="Pfam" id="PF00023">
    <property type="entry name" value="Ank"/>
    <property type="match status" value="2"/>
</dbReference>
<evidence type="ECO:0000256" key="3">
    <source>
        <dbReference type="PROSITE-ProRule" id="PRU00023"/>
    </source>
</evidence>
<dbReference type="InterPro" id="IPR002110">
    <property type="entry name" value="Ankyrin_rpt"/>
</dbReference>